<reference evidence="2 3" key="1">
    <citation type="submission" date="2017-06" db="EMBL/GenBank/DDBJ databases">
        <title>Draft genome sequence of the halophilic bacterium Marinobacter vinifirmus FB1.</title>
        <authorList>
            <person name="Stepanov V.G."/>
            <person name="Roberts D.J."/>
            <person name="Fox G.E."/>
        </authorList>
    </citation>
    <scope>NUCLEOTIDE SEQUENCE [LARGE SCALE GENOMIC DNA]</scope>
    <source>
        <strain evidence="2 3">FB1</strain>
    </source>
</reference>
<organism evidence="2 3">
    <name type="scientific">Marinobacter vinifirmus</name>
    <dbReference type="NCBI Taxonomy" id="355591"/>
    <lineage>
        <taxon>Bacteria</taxon>
        <taxon>Pseudomonadati</taxon>
        <taxon>Pseudomonadota</taxon>
        <taxon>Gammaproteobacteria</taxon>
        <taxon>Pseudomonadales</taxon>
        <taxon>Marinobacteraceae</taxon>
        <taxon>Marinobacter</taxon>
    </lineage>
</organism>
<sequence length="108" mass="12157">MCDEFEPIEQRLFKALLLNVKAKPAVVLKGTPSGFEVLVEQGKTLFKLYTQRKSPRVFRSPNTAINFLAELGAERVVIDGLGNWKPDTYVNQSSRPKRKAAAKLKQPK</sequence>
<feature type="compositionally biased region" description="Basic residues" evidence="1">
    <location>
        <begin position="95"/>
        <end position="108"/>
    </location>
</feature>
<evidence type="ECO:0000313" key="2">
    <source>
        <dbReference type="EMBL" id="OZC34601.1"/>
    </source>
</evidence>
<protein>
    <submittedName>
        <fullName evidence="2">Uncharacterized protein</fullName>
    </submittedName>
</protein>
<dbReference type="AlphaFoldDB" id="A0A7Z1IKR4"/>
<accession>A0A7Z1IKR4</accession>
<proteinExistence type="predicted"/>
<dbReference type="EMBL" id="NEFY01000035">
    <property type="protein sequence ID" value="OZC34601.1"/>
    <property type="molecule type" value="Genomic_DNA"/>
</dbReference>
<evidence type="ECO:0000313" key="3">
    <source>
        <dbReference type="Proteomes" id="UP000216984"/>
    </source>
</evidence>
<comment type="caution">
    <text evidence="2">The sequence shown here is derived from an EMBL/GenBank/DDBJ whole genome shotgun (WGS) entry which is preliminary data.</text>
</comment>
<dbReference type="Proteomes" id="UP000216984">
    <property type="component" value="Unassembled WGS sequence"/>
</dbReference>
<keyword evidence="3" id="KW-1185">Reference proteome</keyword>
<gene>
    <name evidence="2" type="ORF">B9Q17_10060</name>
</gene>
<dbReference type="RefSeq" id="WP_094626125.1">
    <property type="nucleotide sequence ID" value="NZ_NEFY01000035.1"/>
</dbReference>
<feature type="region of interest" description="Disordered" evidence="1">
    <location>
        <begin position="89"/>
        <end position="108"/>
    </location>
</feature>
<evidence type="ECO:0000256" key="1">
    <source>
        <dbReference type="SAM" id="MobiDB-lite"/>
    </source>
</evidence>
<name>A0A7Z1IKR4_9GAMM</name>